<evidence type="ECO:0000313" key="2">
    <source>
        <dbReference type="EMBL" id="RKP33933.1"/>
    </source>
</evidence>
<dbReference type="Proteomes" id="UP000268162">
    <property type="component" value="Unassembled WGS sequence"/>
</dbReference>
<organism evidence="2 3">
    <name type="scientific">Dimargaris cristalligena</name>
    <dbReference type="NCBI Taxonomy" id="215637"/>
    <lineage>
        <taxon>Eukaryota</taxon>
        <taxon>Fungi</taxon>
        <taxon>Fungi incertae sedis</taxon>
        <taxon>Zoopagomycota</taxon>
        <taxon>Kickxellomycotina</taxon>
        <taxon>Dimargaritomycetes</taxon>
        <taxon>Dimargaritales</taxon>
        <taxon>Dimargaritaceae</taxon>
        <taxon>Dimargaris</taxon>
    </lineage>
</organism>
<evidence type="ECO:0000313" key="3">
    <source>
        <dbReference type="Proteomes" id="UP000268162"/>
    </source>
</evidence>
<protein>
    <submittedName>
        <fullName evidence="2">Uncharacterized protein</fullName>
    </submittedName>
</protein>
<proteinExistence type="predicted"/>
<feature type="compositionally biased region" description="Polar residues" evidence="1">
    <location>
        <begin position="182"/>
        <end position="191"/>
    </location>
</feature>
<dbReference type="AlphaFoldDB" id="A0A4P9ZLC2"/>
<evidence type="ECO:0000256" key="1">
    <source>
        <dbReference type="SAM" id="MobiDB-lite"/>
    </source>
</evidence>
<accession>A0A4P9ZLC2</accession>
<dbReference type="EMBL" id="ML003453">
    <property type="protein sequence ID" value="RKP33933.1"/>
    <property type="molecule type" value="Genomic_DNA"/>
</dbReference>
<gene>
    <name evidence="2" type="ORF">BJ085DRAFT_40828</name>
</gene>
<feature type="region of interest" description="Disordered" evidence="1">
    <location>
        <begin position="165"/>
        <end position="191"/>
    </location>
</feature>
<reference evidence="3" key="1">
    <citation type="journal article" date="2018" name="Nat. Microbiol.">
        <title>Leveraging single-cell genomics to expand the fungal tree of life.</title>
        <authorList>
            <person name="Ahrendt S.R."/>
            <person name="Quandt C.A."/>
            <person name="Ciobanu D."/>
            <person name="Clum A."/>
            <person name="Salamov A."/>
            <person name="Andreopoulos B."/>
            <person name="Cheng J.F."/>
            <person name="Woyke T."/>
            <person name="Pelin A."/>
            <person name="Henrissat B."/>
            <person name="Reynolds N.K."/>
            <person name="Benny G.L."/>
            <person name="Smith M.E."/>
            <person name="James T.Y."/>
            <person name="Grigoriev I.V."/>
        </authorList>
    </citation>
    <scope>NUCLEOTIDE SEQUENCE [LARGE SCALE GENOMIC DNA]</scope>
    <source>
        <strain evidence="3">RSA 468</strain>
    </source>
</reference>
<name>A0A4P9ZLC2_9FUNG</name>
<feature type="region of interest" description="Disordered" evidence="1">
    <location>
        <begin position="22"/>
        <end position="48"/>
    </location>
</feature>
<sequence>MLSSKRFTKFFTKANPIHALKKLGNKLRPSTSRQPTTPPPNPTPVAAGLGSSQPIAAMCWDDITLDAISVTDESSDIASDNSATTNTSTAATDATTAAVVVWSDSCPVAPTLTTPLSNPTSAAAGLGSTQPIAAMSWEHINLDVISVPDESSDAASDTTATAAVVWSRSSPVAPTPDPPKRSTGSQAPSNRFSGAWNQLVTKVRSAATHVVATYDTPVETEPLPPLSSWTGNPAPLPVPAADAEFHAKHYLLTAAAEELGTSIFANYTTGKLDKEQCIELLYHMRDIEDQKTLLEEFISPSQYGNGMYSTYATYA</sequence>
<keyword evidence="3" id="KW-1185">Reference proteome</keyword>